<evidence type="ECO:0000256" key="6">
    <source>
        <dbReference type="SAM" id="MobiDB-lite"/>
    </source>
</evidence>
<feature type="compositionally biased region" description="Low complexity" evidence="6">
    <location>
        <begin position="2142"/>
        <end position="2156"/>
    </location>
</feature>
<feature type="domain" description="AAA+ ATPase" evidence="7">
    <location>
        <begin position="1885"/>
        <end position="2022"/>
    </location>
</feature>
<dbReference type="InterPro" id="IPR000641">
    <property type="entry name" value="CbxX/CfxQ"/>
</dbReference>
<feature type="coiled-coil region" evidence="5">
    <location>
        <begin position="1132"/>
        <end position="1187"/>
    </location>
</feature>
<proteinExistence type="inferred from homology"/>
<feature type="region of interest" description="Disordered" evidence="6">
    <location>
        <begin position="2130"/>
        <end position="2192"/>
    </location>
</feature>
<feature type="domain" description="AAA+ ATPase" evidence="7">
    <location>
        <begin position="1324"/>
        <end position="1460"/>
    </location>
</feature>
<dbReference type="Pfam" id="PF13086">
    <property type="entry name" value="AAA_11"/>
    <property type="match status" value="1"/>
</dbReference>
<dbReference type="CDD" id="cd06008">
    <property type="entry name" value="NF-X1-zinc-finger"/>
    <property type="match status" value="1"/>
</dbReference>
<comment type="similarity">
    <text evidence="1">Belongs to the CbxX/CfxQ family.</text>
</comment>
<dbReference type="PANTHER" id="PTHR43392">
    <property type="entry name" value="AAA-TYPE ATPASE FAMILY PROTEIN / ANKYRIN REPEAT FAMILY PROTEIN"/>
    <property type="match status" value="1"/>
</dbReference>
<feature type="region of interest" description="Disordered" evidence="6">
    <location>
        <begin position="1207"/>
        <end position="1285"/>
    </location>
</feature>
<dbReference type="InterPro" id="IPR027417">
    <property type="entry name" value="P-loop_NTPase"/>
</dbReference>
<feature type="domain" description="AAA+ ATPase" evidence="7">
    <location>
        <begin position="1604"/>
        <end position="1797"/>
    </location>
</feature>
<dbReference type="FunFam" id="3.40.50.300:FF:000216">
    <property type="entry name" value="Type VII secretion ATPase EccA"/>
    <property type="match status" value="3"/>
</dbReference>
<dbReference type="Pfam" id="PF13087">
    <property type="entry name" value="AAA_12"/>
    <property type="match status" value="1"/>
</dbReference>
<dbReference type="CDD" id="cd17936">
    <property type="entry name" value="EEXXEc_NFX1"/>
    <property type="match status" value="1"/>
</dbReference>
<evidence type="ECO:0000313" key="9">
    <source>
        <dbReference type="Proteomes" id="UP000566819"/>
    </source>
</evidence>
<keyword evidence="3" id="KW-0378">Hydrolase</keyword>
<feature type="compositionally biased region" description="Basic and acidic residues" evidence="6">
    <location>
        <begin position="192"/>
        <end position="207"/>
    </location>
</feature>
<feature type="coiled-coil region" evidence="5">
    <location>
        <begin position="2192"/>
        <end position="2236"/>
    </location>
</feature>
<dbReference type="SMART" id="SM00382">
    <property type="entry name" value="AAA"/>
    <property type="match status" value="4"/>
</dbReference>
<keyword evidence="5" id="KW-0175">Coiled coil</keyword>
<protein>
    <recommendedName>
        <fullName evidence="7">AAA+ ATPase domain-containing protein</fullName>
    </recommendedName>
</protein>
<name>A0A8H4RYV0_9HELO</name>
<keyword evidence="4" id="KW-0067">ATP-binding</keyword>
<dbReference type="InterPro" id="IPR047187">
    <property type="entry name" value="SF1_C_Upf1"/>
</dbReference>
<dbReference type="InterPro" id="IPR041677">
    <property type="entry name" value="DNA2/NAM7_AAA_11"/>
</dbReference>
<dbReference type="OrthoDB" id="2423195at2759"/>
<evidence type="ECO:0000256" key="1">
    <source>
        <dbReference type="ARBA" id="ARBA00010378"/>
    </source>
</evidence>
<keyword evidence="3" id="KW-0347">Helicase</keyword>
<dbReference type="FunFam" id="1.10.8.60:FF:000159">
    <property type="entry name" value="p-loop containing nucleoside triphosphate hydrolase protein"/>
    <property type="match status" value="1"/>
</dbReference>
<dbReference type="EMBL" id="JAAMPI010000001">
    <property type="protein sequence ID" value="KAF4638063.1"/>
    <property type="molecule type" value="Genomic_DNA"/>
</dbReference>
<dbReference type="Pfam" id="PF17866">
    <property type="entry name" value="AAA_lid_6"/>
    <property type="match status" value="2"/>
</dbReference>
<dbReference type="InterPro" id="IPR041627">
    <property type="entry name" value="AAA_lid_6"/>
</dbReference>
<dbReference type="FunFam" id="1.10.8.60:FF:000160">
    <property type="entry name" value="WGS project CABT00000000 data, contig 2.55"/>
    <property type="match status" value="1"/>
</dbReference>
<dbReference type="CDD" id="cd18808">
    <property type="entry name" value="SF1_C_Upf1"/>
    <property type="match status" value="1"/>
</dbReference>
<keyword evidence="2" id="KW-0547">Nucleotide-binding</keyword>
<dbReference type="PRINTS" id="PR00819">
    <property type="entry name" value="CBXCFQXSUPER"/>
</dbReference>
<evidence type="ECO:0000256" key="5">
    <source>
        <dbReference type="SAM" id="Coils"/>
    </source>
</evidence>
<evidence type="ECO:0000256" key="3">
    <source>
        <dbReference type="ARBA" id="ARBA00022806"/>
    </source>
</evidence>
<feature type="compositionally biased region" description="Polar residues" evidence="6">
    <location>
        <begin position="1248"/>
        <end position="1268"/>
    </location>
</feature>
<dbReference type="PANTHER" id="PTHR43392:SF2">
    <property type="entry name" value="AAA-TYPE ATPASE FAMILY PROTEIN _ ANKYRIN REPEAT FAMILY PROTEIN"/>
    <property type="match status" value="1"/>
</dbReference>
<dbReference type="Gene3D" id="3.40.50.300">
    <property type="entry name" value="P-loop containing nucleotide triphosphate hydrolases"/>
    <property type="match status" value="6"/>
</dbReference>
<organism evidence="8 9">
    <name type="scientific">Cudoniella acicularis</name>
    <dbReference type="NCBI Taxonomy" id="354080"/>
    <lineage>
        <taxon>Eukaryota</taxon>
        <taxon>Fungi</taxon>
        <taxon>Dikarya</taxon>
        <taxon>Ascomycota</taxon>
        <taxon>Pezizomycotina</taxon>
        <taxon>Leotiomycetes</taxon>
        <taxon>Helotiales</taxon>
        <taxon>Tricladiaceae</taxon>
        <taxon>Cudoniella</taxon>
    </lineage>
</organism>
<reference evidence="8 9" key="1">
    <citation type="submission" date="2020-03" db="EMBL/GenBank/DDBJ databases">
        <title>Draft Genome Sequence of Cudoniella acicularis.</title>
        <authorList>
            <person name="Buettner E."/>
            <person name="Kellner H."/>
        </authorList>
    </citation>
    <scope>NUCLEOTIDE SEQUENCE [LARGE SCALE GENOMIC DNA]</scope>
    <source>
        <strain evidence="8 9">DSM 108380</strain>
    </source>
</reference>
<dbReference type="InterPro" id="IPR003593">
    <property type="entry name" value="AAA+_ATPase"/>
</dbReference>
<dbReference type="GO" id="GO:0016887">
    <property type="term" value="F:ATP hydrolysis activity"/>
    <property type="evidence" value="ECO:0007669"/>
    <property type="project" value="InterPro"/>
</dbReference>
<accession>A0A8H4RYV0</accession>
<evidence type="ECO:0000259" key="7">
    <source>
        <dbReference type="SMART" id="SM00382"/>
    </source>
</evidence>
<dbReference type="InterPro" id="IPR003959">
    <property type="entry name" value="ATPase_AAA_core"/>
</dbReference>
<comment type="caution">
    <text evidence="8">The sequence shown here is derived from an EMBL/GenBank/DDBJ whole genome shotgun (WGS) entry which is preliminary data.</text>
</comment>
<sequence length="2257" mass="251738">MDDARISKLSRFFNDAISGRRALATARDGKLFIESICVQADPATCVHQIISSASGLAVIQSCMRFDTSPTFMNDYAQQLLQYLQAPDLACIDSGSVLAQVIICVVDPPFFWDAFTKAFKGELLNPSTIQSYAWLLLQLVTLPGISSTTYFKLAKSPGILDAILNATDGETRNIGQKIKHALPLEAPQSASDAEDKPGGRHDNDHVDHRQISIMPTADELLSKDRPFLRTADFLEDPESAPFRRALHLDNQFRLLREDMLGEIREELKVLTSTKPGRHRGIVLDNLQVVGIEMGTDRKRHAWAITLQCQGELPHLKNIRLDKRKAYLTDNSHILRHGTIACLLLDGEPAAFPTIYRDVDRLALKPAKFDVQFQGDATLSYALLKIRSVQNIRLIQLDTAVFAYEPFLRRLQDMKNIPLSEELFHWEEGNTLKGPTFQPTRITRQIEDRLGKDLKDLLGLKKSVHLNDSQMRSLVASISQRISLVQGPPGTGKSFVGALVAKVLHDSTSQVILVVCFTNHALDQFLEDLLDIGIPSDDMVRLGGKSTERTKPLALREQTSVRLSNTHWSEIDKLKGRLSMHETRLRETFGRYQSVSLQKSHLMEYLEFLSDDVPYFEALSMPEDDGDGMTRVGKQGKVMGPFYLLDRWINGERDAGSLQHLQPRGASVIWKMSKDVRKAAISKWQRAILEDLVSELRQSGRDFNADQLELQRVFDDRDSIIIRGKRIIACTTNGAAKYASAIQSSSPGVVLVEEAGEILEAHILTALGPNTEQLILIGDHKQLRPKCSYELSVDRGDGFDLNRSLFERLVLKGFPHVTLTEQHRMRPEISSMVRHLTYPDLVDASSTLKRSDLRGFRNNVIFLNHSVPETELAKGRELQDGKTSSKQNLFEARMILKCVRYLAQQGYGSDKLVVLTPYLGQLKLLREQLSSENDPILNDLDKYDLIRAGLLSDLSPKSSKPSLRISTIDNYQGEESDIVLASLTRSNPSHDIGFMFAPERLNVLLSRARDALILIGNSDTFINARKGKEVWRKLFDHLKKHSRVYEGFPIKCEKHPDRIATLSTPEDFEKHCPDGGCTEPCGALLKCKVHKCTSSCHQIFDHSKIRCMAVLKQNCPNGHKQSWHCYTGSTPVSCPKCERERKEAEKKAQKALIEQQKREEQVQKHLKEVAKVQEEIEQITQGMKDARLESEQSSVLAQKKKDLEAIKKLASTPAPSPLEVNETRKENNQKSPQIQAIEPKVAPKSAKIGGSSQQEKPNTQSQNLFNNKPSPSKIEWQRQKSRENASNPAIDEIMEMIGLEEVKAQVLRIKAKIETSLRQGVDMKKERLGLVLLGNPGTGKTTVARHYAKVLSSLQVLPGDGFVETTGSRLAYGGVAKVEEHLKQLENSEGGVYFIDEAYQLVAEHSYGGKSVLDFLLAEIESLAGKVVFVFAGYRSNMEKFFEHNVGFASRIPYNLYFEDYSDAELLEMLQYKISKFYQKTGITIDDGIGGLYMRIAVRRLGCGRGRDGFGNARALENLFSKIRDRQADRLSRERREGLLPDDYTITMEDLIGPDPSKAILRCSAWDKLQGLTGLTSVKTSVSFMIDLIKTNYKRELQEVPPVQVSLNRVFLGSPGTGKTTVAKLYGQILADLGLLSNGEVVTKNPADFIGSVIGQSEANTKAILANTVGKVLIIDEAYMLSPASASGPGNSGADVYKTSVIDTLVAEVQSVPGEDRCVLLLGYEDEMKRFFQNVNPGLTRRFQLSEAFKFEDFSDSELEEILRLKLKSQGLGATTRAISVAIDVLSRARNGLNFGNGGDVENLISKAKGNYQLRQSQLPAQERSIDFVFEPRDFDPDFDRASAAGINLQELFKDVIGCEEIIAKLDGFVKVAKGMRAQGLEPRGQIPMNFIFKGPPGTGKTTTARKFGQVYYDLGFLSQVEVVECSASDLIGQYVGQTGPKTIKQLEKGLGKVLFVDEAYRLGEGAFAQEAVNELVDTMTKPKFAGKMVIILAGYDKDMNNLLRVNEGLSSRFSDQIVFPSLGAQHCLQLLESMVKQKNIAISSLQDPINTKELLDLITELSQLLAWGNARDIQTLAKSMVREVYQSNLEKADQLTLPHNVALTCVNTMLSERRARQNTISVVQQPKYPAAQASHIMAPPNPSTSASSSDSTKAKTPQMTPPGSPDEEDFEDVEDSRDPGVSDATWQQLGRDRERAELEARRRAQKLQEEEKALAIARKLEEEAIAAAAALREVQAKNEAERLECFANEKKLGFENWR</sequence>
<dbReference type="FunFam" id="3.40.50.300:FF:001660">
    <property type="entry name" value="NF-X1 finger and helicase protein, putative"/>
    <property type="match status" value="1"/>
</dbReference>
<evidence type="ECO:0000313" key="8">
    <source>
        <dbReference type="EMBL" id="KAF4638063.1"/>
    </source>
</evidence>
<dbReference type="Proteomes" id="UP000566819">
    <property type="component" value="Unassembled WGS sequence"/>
</dbReference>
<dbReference type="GO" id="GO:0004386">
    <property type="term" value="F:helicase activity"/>
    <property type="evidence" value="ECO:0007669"/>
    <property type="project" value="InterPro"/>
</dbReference>
<feature type="domain" description="AAA+ ATPase" evidence="7">
    <location>
        <begin position="477"/>
        <end position="882"/>
    </location>
</feature>
<dbReference type="Pfam" id="PF00004">
    <property type="entry name" value="AAA"/>
    <property type="match status" value="3"/>
</dbReference>
<dbReference type="SUPFAM" id="SSF52540">
    <property type="entry name" value="P-loop containing nucleoside triphosphate hydrolases"/>
    <property type="match status" value="4"/>
</dbReference>
<dbReference type="GO" id="GO:0005524">
    <property type="term" value="F:ATP binding"/>
    <property type="evidence" value="ECO:0007669"/>
    <property type="project" value="UniProtKB-KW"/>
</dbReference>
<feature type="region of interest" description="Disordered" evidence="6">
    <location>
        <begin position="184"/>
        <end position="207"/>
    </location>
</feature>
<feature type="compositionally biased region" description="Acidic residues" evidence="6">
    <location>
        <begin position="2164"/>
        <end position="2174"/>
    </location>
</feature>
<evidence type="ECO:0000256" key="4">
    <source>
        <dbReference type="ARBA" id="ARBA00022840"/>
    </source>
</evidence>
<gene>
    <name evidence="8" type="ORF">G7Y89_g15</name>
</gene>
<dbReference type="Gene3D" id="1.10.8.60">
    <property type="match status" value="2"/>
</dbReference>
<evidence type="ECO:0000256" key="2">
    <source>
        <dbReference type="ARBA" id="ARBA00022741"/>
    </source>
</evidence>
<dbReference type="InterPro" id="IPR041679">
    <property type="entry name" value="DNA2/NAM7-like_C"/>
</dbReference>
<keyword evidence="9" id="KW-1185">Reference proteome</keyword>
<dbReference type="CDD" id="cd00009">
    <property type="entry name" value="AAA"/>
    <property type="match status" value="2"/>
</dbReference>
<dbReference type="InterPro" id="IPR050773">
    <property type="entry name" value="CbxX/CfxQ_RuBisCO_ESX"/>
</dbReference>